<dbReference type="InterPro" id="IPR043504">
    <property type="entry name" value="Peptidase_S1_PA_chymotrypsin"/>
</dbReference>
<dbReference type="Gene3D" id="2.40.10.10">
    <property type="entry name" value="Trypsin-like serine proteases"/>
    <property type="match status" value="2"/>
</dbReference>
<evidence type="ECO:0000256" key="1">
    <source>
        <dbReference type="SAM" id="SignalP"/>
    </source>
</evidence>
<dbReference type="InterPro" id="IPR009003">
    <property type="entry name" value="Peptidase_S1_PA"/>
</dbReference>
<comment type="caution">
    <text evidence="2">The sequence shown here is derived from an EMBL/GenBank/DDBJ whole genome shotgun (WGS) entry which is preliminary data.</text>
</comment>
<organism evidence="2 3">
    <name type="scientific">Streptomyces katrae</name>
    <dbReference type="NCBI Taxonomy" id="68223"/>
    <lineage>
        <taxon>Bacteria</taxon>
        <taxon>Bacillati</taxon>
        <taxon>Actinomycetota</taxon>
        <taxon>Actinomycetes</taxon>
        <taxon>Kitasatosporales</taxon>
        <taxon>Streptomycetaceae</taxon>
        <taxon>Streptomyces</taxon>
    </lineage>
</organism>
<dbReference type="EMBL" id="JZWV01000764">
    <property type="protein sequence ID" value="KJY28100.1"/>
    <property type="molecule type" value="Genomic_DNA"/>
</dbReference>
<keyword evidence="3" id="KW-1185">Reference proteome</keyword>
<accession>A0A0F4J1D7</accession>
<keyword evidence="1" id="KW-0732">Signal</keyword>
<evidence type="ECO:0000313" key="3">
    <source>
        <dbReference type="Proteomes" id="UP000033551"/>
    </source>
</evidence>
<reference evidence="2 3" key="1">
    <citation type="submission" date="2015-02" db="EMBL/GenBank/DDBJ databases">
        <authorList>
            <person name="Ju K.-S."/>
            <person name="Doroghazi J.R."/>
            <person name="Metcalf W."/>
        </authorList>
    </citation>
    <scope>NUCLEOTIDE SEQUENCE [LARGE SCALE GENOMIC DNA]</scope>
    <source>
        <strain evidence="2 3">NRRL ISP-5550</strain>
    </source>
</reference>
<proteinExistence type="predicted"/>
<protein>
    <recommendedName>
        <fullName evidence="4">Peptidase S1A alpha-lytic prodomain domain-containing protein</fullName>
    </recommendedName>
</protein>
<dbReference type="PATRIC" id="fig|68223.7.peg.1369"/>
<dbReference type="SUPFAM" id="SSF50494">
    <property type="entry name" value="Trypsin-like serine proteases"/>
    <property type="match status" value="1"/>
</dbReference>
<sequence length="404" mass="40877">MGRGPLRRIGVLAAVLGLLAAPSAGAAWADTGADGVRGAALPAGAPTRTAAGELAAVIDAAAPAGYADTYAGVSVDAGAGRVTVFATDTGRGRALAAAAERSAHSGGRVRVEVKAAKYSRRQLEAARTELEAAADGWRASGPQVSMVSFGAEGDGLRVAADDPARAAALNRARPVRQGAGAGVDPADVRFLAATPVPVVERDNDGAPHWGGATITSSSAQCTTAFAMDVPGWDRYMVTAAHCGGAGTHFTSGSSDYGTVFNTLPSIDAGIIKTAGGSNSGVYIGTEGRAYANWVWSLMGEEVCQSGSVTRYRCGIFVTGDAQHWDNGIWVQGGIEACTRDGSAAVRPGDSGGPVFNWRADGKITSRGVISYGYASGSTGGGLNCIGWSQTGHVLASWQASLVTS</sequence>
<evidence type="ECO:0008006" key="4">
    <source>
        <dbReference type="Google" id="ProtNLM"/>
    </source>
</evidence>
<evidence type="ECO:0000313" key="2">
    <source>
        <dbReference type="EMBL" id="KJY28100.1"/>
    </source>
</evidence>
<feature type="signal peptide" evidence="1">
    <location>
        <begin position="1"/>
        <end position="26"/>
    </location>
</feature>
<feature type="chain" id="PRO_5038704042" description="Peptidase S1A alpha-lytic prodomain domain-containing protein" evidence="1">
    <location>
        <begin position="27"/>
        <end position="404"/>
    </location>
</feature>
<name>A0A0F4J1D7_9ACTN</name>
<dbReference type="AlphaFoldDB" id="A0A0F4J1D7"/>
<gene>
    <name evidence="2" type="ORF">VR44_26070</name>
</gene>
<dbReference type="Proteomes" id="UP000033551">
    <property type="component" value="Unassembled WGS sequence"/>
</dbReference>